<feature type="transmembrane region" description="Helical" evidence="3">
    <location>
        <begin position="36"/>
        <end position="57"/>
    </location>
</feature>
<evidence type="ECO:0000313" key="5">
    <source>
        <dbReference type="EMBL" id="KAK6589500.1"/>
    </source>
</evidence>
<keyword evidence="6" id="KW-1185">Reference proteome</keyword>
<sequence>MAFIGVNDAILGFAFLYSSVDLISQWDTFSTCCHPIQLWLIISYITIVLFRIIHYISSYLTEGSDEILPYSSTSGAPFWLNLSVICLLFPFFLSWTVVGTIWITNIQSKTPTCLARNGTSHPWFLIFWLVLCYLWIVAYTTFIGLSLFFEFRVRRAEEDLLLLENDEVVRRWGRLRLLADYGIHFIRHGLTPLEISAIPVKIINKETLEQNNPCSICIEDFKINEEYRTLPACGHSFHKACIDAWLLRNAICPNCKTLVRYGKTENGTCPFRSNSSYNHQHSSDNLNTLNRSNSSDTITTMDTRRGVNIEEIV</sequence>
<evidence type="ECO:0000256" key="2">
    <source>
        <dbReference type="SAM" id="MobiDB-lite"/>
    </source>
</evidence>
<dbReference type="SUPFAM" id="SSF57850">
    <property type="entry name" value="RING/U-box"/>
    <property type="match status" value="1"/>
</dbReference>
<dbReference type="GO" id="GO:0004842">
    <property type="term" value="F:ubiquitin-protein transferase activity"/>
    <property type="evidence" value="ECO:0007669"/>
    <property type="project" value="InterPro"/>
</dbReference>
<keyword evidence="1" id="KW-0479">Metal-binding</keyword>
<keyword evidence="1" id="KW-0863">Zinc-finger</keyword>
<dbReference type="Gene3D" id="3.30.40.10">
    <property type="entry name" value="Zinc/RING finger domain, C3HC4 (zinc finger)"/>
    <property type="match status" value="1"/>
</dbReference>
<dbReference type="InterPro" id="IPR013083">
    <property type="entry name" value="Znf_RING/FYVE/PHD"/>
</dbReference>
<keyword evidence="1" id="KW-0862">Zinc</keyword>
<dbReference type="PROSITE" id="PS50089">
    <property type="entry name" value="ZF_RING_2"/>
    <property type="match status" value="1"/>
</dbReference>
<dbReference type="Proteomes" id="UP001311799">
    <property type="component" value="Unassembled WGS sequence"/>
</dbReference>
<reference evidence="5 6" key="1">
    <citation type="submission" date="2023-10" db="EMBL/GenBank/DDBJ databases">
        <title>Comparative genomics analysis reveals potential genetic determinants of host preference in Cryptosporidium xiaoi.</title>
        <authorList>
            <person name="Xiao L."/>
            <person name="Li J."/>
        </authorList>
    </citation>
    <scope>NUCLEOTIDE SEQUENCE [LARGE SCALE GENOMIC DNA]</scope>
    <source>
        <strain evidence="5 6">52996</strain>
    </source>
</reference>
<dbReference type="InterPro" id="IPR001841">
    <property type="entry name" value="Znf_RING"/>
</dbReference>
<feature type="region of interest" description="Disordered" evidence="2">
    <location>
        <begin position="277"/>
        <end position="301"/>
    </location>
</feature>
<gene>
    <name evidence="5" type="ORF">RS030_203182</name>
</gene>
<dbReference type="PANTHER" id="PTHR47179:SF1">
    <property type="entry name" value="E3 UBIQUITIN-PROTEIN LIGASE SIS3"/>
    <property type="match status" value="1"/>
</dbReference>
<evidence type="ECO:0000313" key="6">
    <source>
        <dbReference type="Proteomes" id="UP001311799"/>
    </source>
</evidence>
<feature type="domain" description="RING-type" evidence="4">
    <location>
        <begin position="214"/>
        <end position="256"/>
    </location>
</feature>
<keyword evidence="3" id="KW-0812">Transmembrane</keyword>
<feature type="transmembrane region" description="Helical" evidence="3">
    <location>
        <begin position="78"/>
        <end position="103"/>
    </location>
</feature>
<dbReference type="PANTHER" id="PTHR47179">
    <property type="entry name" value="E3 UBIQUITIN-PROTEIN LIGASE SIS3"/>
    <property type="match status" value="1"/>
</dbReference>
<dbReference type="EMBL" id="JAWDEY010000012">
    <property type="protein sequence ID" value="KAK6589500.1"/>
    <property type="molecule type" value="Genomic_DNA"/>
</dbReference>
<name>A0AAV9XXJ6_9CRYT</name>
<dbReference type="Pfam" id="PF13639">
    <property type="entry name" value="zf-RING_2"/>
    <property type="match status" value="1"/>
</dbReference>
<dbReference type="AlphaFoldDB" id="A0AAV9XXJ6"/>
<keyword evidence="3" id="KW-0472">Membrane</keyword>
<dbReference type="GO" id="GO:0010182">
    <property type="term" value="P:sugar mediated signaling pathway"/>
    <property type="evidence" value="ECO:0007669"/>
    <property type="project" value="InterPro"/>
</dbReference>
<accession>A0AAV9XXJ6</accession>
<keyword evidence="3" id="KW-1133">Transmembrane helix</keyword>
<feature type="transmembrane region" description="Helical" evidence="3">
    <location>
        <begin position="123"/>
        <end position="149"/>
    </location>
</feature>
<organism evidence="5 6">
    <name type="scientific">Cryptosporidium xiaoi</name>
    <dbReference type="NCBI Taxonomy" id="659607"/>
    <lineage>
        <taxon>Eukaryota</taxon>
        <taxon>Sar</taxon>
        <taxon>Alveolata</taxon>
        <taxon>Apicomplexa</taxon>
        <taxon>Conoidasida</taxon>
        <taxon>Coccidia</taxon>
        <taxon>Eucoccidiorida</taxon>
        <taxon>Eimeriorina</taxon>
        <taxon>Cryptosporidiidae</taxon>
        <taxon>Cryptosporidium</taxon>
    </lineage>
</organism>
<evidence type="ECO:0000259" key="4">
    <source>
        <dbReference type="PROSITE" id="PS50089"/>
    </source>
</evidence>
<evidence type="ECO:0000256" key="1">
    <source>
        <dbReference type="PROSITE-ProRule" id="PRU00175"/>
    </source>
</evidence>
<dbReference type="SMART" id="SM00184">
    <property type="entry name" value="RING"/>
    <property type="match status" value="1"/>
</dbReference>
<protein>
    <recommendedName>
        <fullName evidence="4">RING-type domain-containing protein</fullName>
    </recommendedName>
</protein>
<dbReference type="InterPro" id="IPR044793">
    <property type="entry name" value="SIS3"/>
</dbReference>
<proteinExistence type="predicted"/>
<dbReference type="GO" id="GO:0008270">
    <property type="term" value="F:zinc ion binding"/>
    <property type="evidence" value="ECO:0007669"/>
    <property type="project" value="UniProtKB-KW"/>
</dbReference>
<evidence type="ECO:0000256" key="3">
    <source>
        <dbReference type="SAM" id="Phobius"/>
    </source>
</evidence>
<comment type="caution">
    <text evidence="5">The sequence shown here is derived from an EMBL/GenBank/DDBJ whole genome shotgun (WGS) entry which is preliminary data.</text>
</comment>